<evidence type="ECO:0000256" key="1">
    <source>
        <dbReference type="SAM" id="SignalP"/>
    </source>
</evidence>
<sequence>MTSTLFHIFLPSLFSFWPRRTIGLSNLCLNTMLQELRVVLSLSHPQSITHTLIRLLLSSRFSMRGSYVLYY</sequence>
<keyword evidence="1" id="KW-0732">Signal</keyword>
<accession>A0A5N7CVW6</accession>
<proteinExistence type="predicted"/>
<dbReference type="RefSeq" id="XP_031935674.1">
    <property type="nucleotide sequence ID" value="XM_032083578.1"/>
</dbReference>
<evidence type="ECO:0000313" key="3">
    <source>
        <dbReference type="Proteomes" id="UP000325579"/>
    </source>
</evidence>
<dbReference type="EMBL" id="ML736860">
    <property type="protein sequence ID" value="KAE8398355.1"/>
    <property type="molecule type" value="Genomic_DNA"/>
</dbReference>
<dbReference type="AlphaFoldDB" id="A0A5N7CVW6"/>
<keyword evidence="3" id="KW-1185">Reference proteome</keyword>
<feature type="signal peptide" evidence="1">
    <location>
        <begin position="1"/>
        <end position="23"/>
    </location>
</feature>
<organism evidence="2 3">
    <name type="scientific">Aspergillus pseudonomiae</name>
    <dbReference type="NCBI Taxonomy" id="1506151"/>
    <lineage>
        <taxon>Eukaryota</taxon>
        <taxon>Fungi</taxon>
        <taxon>Dikarya</taxon>
        <taxon>Ascomycota</taxon>
        <taxon>Pezizomycotina</taxon>
        <taxon>Eurotiomycetes</taxon>
        <taxon>Eurotiomycetidae</taxon>
        <taxon>Eurotiales</taxon>
        <taxon>Aspergillaceae</taxon>
        <taxon>Aspergillus</taxon>
        <taxon>Aspergillus subgen. Circumdati</taxon>
    </lineage>
</organism>
<evidence type="ECO:0000313" key="2">
    <source>
        <dbReference type="EMBL" id="KAE8398355.1"/>
    </source>
</evidence>
<dbReference type="Proteomes" id="UP000325579">
    <property type="component" value="Unassembled WGS sequence"/>
</dbReference>
<dbReference type="GeneID" id="43668269"/>
<feature type="chain" id="PRO_5024879894" evidence="1">
    <location>
        <begin position="24"/>
        <end position="71"/>
    </location>
</feature>
<name>A0A5N7CVW6_9EURO</name>
<protein>
    <submittedName>
        <fullName evidence="2">Uncharacterized protein</fullName>
    </submittedName>
</protein>
<gene>
    <name evidence="2" type="ORF">BDV37DRAFT_263599</name>
</gene>
<reference evidence="2 3" key="1">
    <citation type="submission" date="2019-04" db="EMBL/GenBank/DDBJ databases">
        <authorList>
            <consortium name="DOE Joint Genome Institute"/>
            <person name="Mondo S."/>
            <person name="Kjaerbolling I."/>
            <person name="Vesth T."/>
            <person name="Frisvad J.C."/>
            <person name="Nybo J.L."/>
            <person name="Theobald S."/>
            <person name="Kildgaard S."/>
            <person name="Isbrandt T."/>
            <person name="Kuo A."/>
            <person name="Sato A."/>
            <person name="Lyhne E.K."/>
            <person name="Kogle M.E."/>
            <person name="Wiebenga A."/>
            <person name="Kun R.S."/>
            <person name="Lubbers R.J."/>
            <person name="Makela M.R."/>
            <person name="Barry K."/>
            <person name="Chovatia M."/>
            <person name="Clum A."/>
            <person name="Daum C."/>
            <person name="Haridas S."/>
            <person name="He G."/>
            <person name="LaButti K."/>
            <person name="Lipzen A."/>
            <person name="Riley R."/>
            <person name="Salamov A."/>
            <person name="Simmons B.A."/>
            <person name="Magnuson J.K."/>
            <person name="Henrissat B."/>
            <person name="Mortensen U.H."/>
            <person name="Larsen T.O."/>
            <person name="Devries R.P."/>
            <person name="Grigoriev I.V."/>
            <person name="Machida M."/>
            <person name="Baker S.E."/>
            <person name="Andersen M.R."/>
            <person name="Cantor M.N."/>
            <person name="Hua S.X."/>
        </authorList>
    </citation>
    <scope>NUCLEOTIDE SEQUENCE [LARGE SCALE GENOMIC DNA]</scope>
    <source>
        <strain evidence="2 3">CBS 119388</strain>
    </source>
</reference>